<sequence length="209" mass="24311">MRITILMILLISICSCAKSSKEYNELKEQIELGLDRDQEIREKFMEKYQKTGNIDLELNQRMGQIDSINQIYAFRFLEKYGYPIYSEDGKKICKGIFYILQHSDQKHMKKYVGELKEAAFKGEASLTHYALMKDRILKNDGKKQVYGSQISSYKDENGHVTNNFFVWPIKDPTKVDSLRKVMGFKTTIAEYSKQMNAAYSADETLPTHN</sequence>
<name>A0ABT5Y045_9FLAO</name>
<proteinExistence type="predicted"/>
<dbReference type="InterPro" id="IPR046732">
    <property type="entry name" value="DUF6624"/>
</dbReference>
<evidence type="ECO:0008006" key="3">
    <source>
        <dbReference type="Google" id="ProtNLM"/>
    </source>
</evidence>
<evidence type="ECO:0000313" key="2">
    <source>
        <dbReference type="Proteomes" id="UP001221366"/>
    </source>
</evidence>
<gene>
    <name evidence="1" type="ORF">PY092_11695</name>
</gene>
<dbReference type="EMBL" id="JARFVB010000006">
    <property type="protein sequence ID" value="MDF0716816.1"/>
    <property type="molecule type" value="Genomic_DNA"/>
</dbReference>
<organism evidence="1 2">
    <name type="scientific">Flagellimonas yonaguniensis</name>
    <dbReference type="NCBI Taxonomy" id="3031325"/>
    <lineage>
        <taxon>Bacteria</taxon>
        <taxon>Pseudomonadati</taxon>
        <taxon>Bacteroidota</taxon>
        <taxon>Flavobacteriia</taxon>
        <taxon>Flavobacteriales</taxon>
        <taxon>Flavobacteriaceae</taxon>
        <taxon>Flagellimonas</taxon>
    </lineage>
</organism>
<dbReference type="Proteomes" id="UP001221366">
    <property type="component" value="Unassembled WGS sequence"/>
</dbReference>
<protein>
    <recommendedName>
        <fullName evidence="3">Lipoprotein</fullName>
    </recommendedName>
</protein>
<dbReference type="PROSITE" id="PS51257">
    <property type="entry name" value="PROKAR_LIPOPROTEIN"/>
    <property type="match status" value="1"/>
</dbReference>
<accession>A0ABT5Y045</accession>
<evidence type="ECO:0000313" key="1">
    <source>
        <dbReference type="EMBL" id="MDF0716816.1"/>
    </source>
</evidence>
<reference evidence="1 2" key="1">
    <citation type="submission" date="2023-03" db="EMBL/GenBank/DDBJ databases">
        <title>Muricauda XX sp. nov. and Muricauda XXX sp. nov., two novel species isolated from Okinawa Trough.</title>
        <authorList>
            <person name="Cao W."/>
            <person name="Deng X."/>
        </authorList>
    </citation>
    <scope>NUCLEOTIDE SEQUENCE [LARGE SCALE GENOMIC DNA]</scope>
    <source>
        <strain evidence="1 2">334s03</strain>
    </source>
</reference>
<dbReference type="Pfam" id="PF20329">
    <property type="entry name" value="DUF6624"/>
    <property type="match status" value="1"/>
</dbReference>
<dbReference type="RefSeq" id="WP_275615992.1">
    <property type="nucleotide sequence ID" value="NZ_JARFVB010000006.1"/>
</dbReference>
<keyword evidence="2" id="KW-1185">Reference proteome</keyword>
<comment type="caution">
    <text evidence="1">The sequence shown here is derived from an EMBL/GenBank/DDBJ whole genome shotgun (WGS) entry which is preliminary data.</text>
</comment>